<evidence type="ECO:0000313" key="3">
    <source>
        <dbReference type="Proteomes" id="UP000620262"/>
    </source>
</evidence>
<gene>
    <name evidence="2" type="ORF">H4W29_005370</name>
</gene>
<name>A0ABR9IY37_RHIVS</name>
<evidence type="ECO:0000313" key="2">
    <source>
        <dbReference type="EMBL" id="MBE1508125.1"/>
    </source>
</evidence>
<dbReference type="RefSeq" id="WP_192731776.1">
    <property type="nucleotide sequence ID" value="NZ_BAAAVL010000002.1"/>
</dbReference>
<dbReference type="EMBL" id="JADBEC010000002">
    <property type="protein sequence ID" value="MBE1508125.1"/>
    <property type="molecule type" value="Genomic_DNA"/>
</dbReference>
<comment type="caution">
    <text evidence="2">The sequence shown here is derived from an EMBL/GenBank/DDBJ whole genome shotgun (WGS) entry which is preliminary data.</text>
</comment>
<dbReference type="Proteomes" id="UP000620262">
    <property type="component" value="Unassembled WGS sequence"/>
</dbReference>
<keyword evidence="3" id="KW-1185">Reference proteome</keyword>
<evidence type="ECO:0000256" key="1">
    <source>
        <dbReference type="SAM" id="Coils"/>
    </source>
</evidence>
<protein>
    <submittedName>
        <fullName evidence="2">Transposase</fullName>
    </submittedName>
</protein>
<proteinExistence type="predicted"/>
<feature type="coiled-coil region" evidence="1">
    <location>
        <begin position="27"/>
        <end position="61"/>
    </location>
</feature>
<keyword evidence="1" id="KW-0175">Coiled coil</keyword>
<sequence length="92" mass="10597">MAVYSEALTIEVYTVDSDEPVIGNSEVKELEERVRELERILERTTEENEFLREALSRAYKNRPVPRPVLLPEDRPVLSSLAELKHKPKPHGS</sequence>
<reference evidence="2 3" key="1">
    <citation type="submission" date="2020-10" db="EMBL/GenBank/DDBJ databases">
        <title>Sequencing the genomes of 1000 actinobacteria strains.</title>
        <authorList>
            <person name="Klenk H.-P."/>
        </authorList>
    </citation>
    <scope>NUCLEOTIDE SEQUENCE [LARGE SCALE GENOMIC DNA]</scope>
    <source>
        <strain evidence="2 3">DSM 7307</strain>
    </source>
</reference>
<organism evidence="2 3">
    <name type="scientific">Rhizobium viscosum</name>
    <name type="common">Arthrobacter viscosus</name>
    <dbReference type="NCBI Taxonomy" id="1673"/>
    <lineage>
        <taxon>Bacteria</taxon>
        <taxon>Pseudomonadati</taxon>
        <taxon>Pseudomonadota</taxon>
        <taxon>Alphaproteobacteria</taxon>
        <taxon>Hyphomicrobiales</taxon>
        <taxon>Rhizobiaceae</taxon>
        <taxon>Rhizobium/Agrobacterium group</taxon>
        <taxon>Rhizobium</taxon>
    </lineage>
</organism>
<accession>A0ABR9IY37</accession>